<accession>A0A2J6SAH4</accession>
<evidence type="ECO:0000256" key="1">
    <source>
        <dbReference type="ARBA" id="ARBA00022801"/>
    </source>
</evidence>
<dbReference type="Pfam" id="PF12697">
    <property type="entry name" value="Abhydrolase_6"/>
    <property type="match status" value="1"/>
</dbReference>
<dbReference type="InterPro" id="IPR000073">
    <property type="entry name" value="AB_hydrolase_1"/>
</dbReference>
<reference evidence="4 5" key="1">
    <citation type="submission" date="2016-04" db="EMBL/GenBank/DDBJ databases">
        <title>A degradative enzymes factory behind the ericoid mycorrhizal symbiosis.</title>
        <authorList>
            <consortium name="DOE Joint Genome Institute"/>
            <person name="Martino E."/>
            <person name="Morin E."/>
            <person name="Grelet G."/>
            <person name="Kuo A."/>
            <person name="Kohler A."/>
            <person name="Daghino S."/>
            <person name="Barry K."/>
            <person name="Choi C."/>
            <person name="Cichocki N."/>
            <person name="Clum A."/>
            <person name="Copeland A."/>
            <person name="Hainaut M."/>
            <person name="Haridas S."/>
            <person name="Labutti K."/>
            <person name="Lindquist E."/>
            <person name="Lipzen A."/>
            <person name="Khouja H.-R."/>
            <person name="Murat C."/>
            <person name="Ohm R."/>
            <person name="Olson A."/>
            <person name="Spatafora J."/>
            <person name="Veneault-Fourrey C."/>
            <person name="Henrissat B."/>
            <person name="Grigoriev I."/>
            <person name="Martin F."/>
            <person name="Perotto S."/>
        </authorList>
    </citation>
    <scope>NUCLEOTIDE SEQUENCE [LARGE SCALE GENOMIC DNA]</scope>
    <source>
        <strain evidence="4 5">F</strain>
    </source>
</reference>
<evidence type="ECO:0000313" key="4">
    <source>
        <dbReference type="EMBL" id="PMD47774.1"/>
    </source>
</evidence>
<keyword evidence="1 4" id="KW-0378">Hydrolase</keyword>
<evidence type="ECO:0000259" key="3">
    <source>
        <dbReference type="Pfam" id="PF12697"/>
    </source>
</evidence>
<organism evidence="4 5">
    <name type="scientific">Hyaloscypha variabilis (strain UAMH 11265 / GT02V1 / F)</name>
    <name type="common">Meliniomyces variabilis</name>
    <dbReference type="NCBI Taxonomy" id="1149755"/>
    <lineage>
        <taxon>Eukaryota</taxon>
        <taxon>Fungi</taxon>
        <taxon>Dikarya</taxon>
        <taxon>Ascomycota</taxon>
        <taxon>Pezizomycotina</taxon>
        <taxon>Leotiomycetes</taxon>
        <taxon>Helotiales</taxon>
        <taxon>Hyaloscyphaceae</taxon>
        <taxon>Hyaloscypha</taxon>
        <taxon>Hyaloscypha variabilis</taxon>
    </lineage>
</organism>
<evidence type="ECO:0000313" key="5">
    <source>
        <dbReference type="Proteomes" id="UP000235786"/>
    </source>
</evidence>
<dbReference type="SUPFAM" id="SSF53474">
    <property type="entry name" value="alpha/beta-Hydrolases"/>
    <property type="match status" value="1"/>
</dbReference>
<protein>
    <submittedName>
        <fullName evidence="4">Alpha/beta-hydrolase</fullName>
    </submittedName>
</protein>
<dbReference type="InterPro" id="IPR000639">
    <property type="entry name" value="Epox_hydrolase-like"/>
</dbReference>
<dbReference type="GO" id="GO:0016787">
    <property type="term" value="F:hydrolase activity"/>
    <property type="evidence" value="ECO:0007669"/>
    <property type="project" value="UniProtKB-KW"/>
</dbReference>
<sequence length="343" mass="37906">MPTTHDVSLMASLGLTSNITTASVDKTFYCQRGLENYDGSKPILVLIHGYPQTNFMWRHASTPRLKDLPANKLKLIPLLPSSIPIFIPDVPGYGRSAPLPGPHDKRSTGNSLLATLSSLLPSSSSPIPLILLGHDRGARISHRLAVDFSSSTLPTHLNFTIHGTILLDIVPTLVQWQSCISPLVNTGSFHWSFLANVELATTMILAQGGDNWVRMCLARWMGSSSAGREKFEEDGAVEVYAASFKQERVVRASCDDYRAGAMEDVREQVEDQREGRKVEGDVLVVYSKKYLGGRYDVRKIWEEWMGNGNLETLGLEGDVGHFLAEESPEETASAVREFYEKNA</sequence>
<dbReference type="Proteomes" id="UP000235786">
    <property type="component" value="Unassembled WGS sequence"/>
</dbReference>
<dbReference type="PANTHER" id="PTHR43329">
    <property type="entry name" value="EPOXIDE HYDROLASE"/>
    <property type="match status" value="1"/>
</dbReference>
<dbReference type="STRING" id="1149755.A0A2J6SAH4"/>
<keyword evidence="5" id="KW-1185">Reference proteome</keyword>
<feature type="domain" description="AB hydrolase-1" evidence="3">
    <location>
        <begin position="44"/>
        <end position="334"/>
    </location>
</feature>
<comment type="similarity">
    <text evidence="2">Belongs to the AB hydrolase superfamily. Epoxide hydrolase family.</text>
</comment>
<proteinExistence type="inferred from homology"/>
<dbReference type="EMBL" id="KZ613938">
    <property type="protein sequence ID" value="PMD47774.1"/>
    <property type="molecule type" value="Genomic_DNA"/>
</dbReference>
<evidence type="ECO:0000256" key="2">
    <source>
        <dbReference type="ARBA" id="ARBA00038334"/>
    </source>
</evidence>
<dbReference type="PRINTS" id="PR00412">
    <property type="entry name" value="EPOXHYDRLASE"/>
</dbReference>
<gene>
    <name evidence="4" type="ORF">L207DRAFT_163820</name>
</gene>
<dbReference type="InterPro" id="IPR029058">
    <property type="entry name" value="AB_hydrolase_fold"/>
</dbReference>
<dbReference type="OrthoDB" id="284184at2759"/>
<name>A0A2J6SAH4_HYAVF</name>
<dbReference type="AlphaFoldDB" id="A0A2J6SAH4"/>
<dbReference type="Gene3D" id="3.40.50.1820">
    <property type="entry name" value="alpha/beta hydrolase"/>
    <property type="match status" value="1"/>
</dbReference>